<feature type="chain" id="PRO_5015650432" evidence="1">
    <location>
        <begin position="27"/>
        <end position="131"/>
    </location>
</feature>
<proteinExistence type="predicted"/>
<feature type="domain" description="DM13" evidence="2">
    <location>
        <begin position="32"/>
        <end position="131"/>
    </location>
</feature>
<evidence type="ECO:0000313" key="3">
    <source>
        <dbReference type="EMBL" id="PTX56937.1"/>
    </source>
</evidence>
<evidence type="ECO:0000313" key="4">
    <source>
        <dbReference type="Proteomes" id="UP000243978"/>
    </source>
</evidence>
<protein>
    <submittedName>
        <fullName evidence="3">Electron transfer DM13</fullName>
    </submittedName>
</protein>
<dbReference type="Pfam" id="PF10517">
    <property type="entry name" value="DM13"/>
    <property type="match status" value="1"/>
</dbReference>
<sequence>MKTLSLRAAALSLAALTALAPLSAQADVAASGTFTGASDHVTTGNVSIFKTADGGALVILDSNFSLDGAPDPRVGFGKDDVFEPLSDLGILQQLGGTQVYKVPASVNVDDFNEVYIWCLKFGVPLGVAELS</sequence>
<feature type="signal peptide" evidence="1">
    <location>
        <begin position="1"/>
        <end position="26"/>
    </location>
</feature>
<accession>A0A2T6BLS6</accession>
<dbReference type="AlphaFoldDB" id="A0A2T6BLS6"/>
<dbReference type="EMBL" id="QBKS01000001">
    <property type="protein sequence ID" value="PTX56937.1"/>
    <property type="molecule type" value="Genomic_DNA"/>
</dbReference>
<gene>
    <name evidence="3" type="ORF">C8N43_1602</name>
</gene>
<dbReference type="RefSeq" id="WP_107845080.1">
    <property type="nucleotide sequence ID" value="NZ_QBKS01000001.1"/>
</dbReference>
<organism evidence="3 4">
    <name type="scientific">Litoreibacter ponti</name>
    <dbReference type="NCBI Taxonomy" id="1510457"/>
    <lineage>
        <taxon>Bacteria</taxon>
        <taxon>Pseudomonadati</taxon>
        <taxon>Pseudomonadota</taxon>
        <taxon>Alphaproteobacteria</taxon>
        <taxon>Rhodobacterales</taxon>
        <taxon>Roseobacteraceae</taxon>
        <taxon>Litoreibacter</taxon>
    </lineage>
</organism>
<comment type="caution">
    <text evidence="3">The sequence shown here is derived from an EMBL/GenBank/DDBJ whole genome shotgun (WGS) entry which is preliminary data.</text>
</comment>
<keyword evidence="4" id="KW-1185">Reference proteome</keyword>
<name>A0A2T6BLS6_9RHOB</name>
<evidence type="ECO:0000259" key="2">
    <source>
        <dbReference type="PROSITE" id="PS51549"/>
    </source>
</evidence>
<reference evidence="3 4" key="1">
    <citation type="submission" date="2018-04" db="EMBL/GenBank/DDBJ databases">
        <title>Genomic Encyclopedia of Archaeal and Bacterial Type Strains, Phase II (KMG-II): from individual species to whole genera.</title>
        <authorList>
            <person name="Goeker M."/>
        </authorList>
    </citation>
    <scope>NUCLEOTIDE SEQUENCE [LARGE SCALE GENOMIC DNA]</scope>
    <source>
        <strain evidence="3 4">DSM 100977</strain>
    </source>
</reference>
<keyword evidence="1" id="KW-0732">Signal</keyword>
<dbReference type="OrthoDB" id="6106486at2"/>
<evidence type="ECO:0000256" key="1">
    <source>
        <dbReference type="SAM" id="SignalP"/>
    </source>
</evidence>
<dbReference type="Proteomes" id="UP000243978">
    <property type="component" value="Unassembled WGS sequence"/>
</dbReference>
<dbReference type="InterPro" id="IPR019545">
    <property type="entry name" value="DM13_domain"/>
</dbReference>
<dbReference type="PROSITE" id="PS51549">
    <property type="entry name" value="DM13"/>
    <property type="match status" value="1"/>
</dbReference>